<evidence type="ECO:0000256" key="6">
    <source>
        <dbReference type="ARBA" id="ARBA00023235"/>
    </source>
</evidence>
<dbReference type="InterPro" id="IPR008183">
    <property type="entry name" value="Aldose_1/G6P_1-epimerase"/>
</dbReference>
<dbReference type="RefSeq" id="WP_168522782.1">
    <property type="nucleotide sequence ID" value="NZ_JAAXLS010000063.1"/>
</dbReference>
<evidence type="ECO:0000256" key="5">
    <source>
        <dbReference type="ARBA" id="ARBA00014165"/>
    </source>
</evidence>
<dbReference type="PIRSF" id="PIRSF005096">
    <property type="entry name" value="GALM"/>
    <property type="match status" value="1"/>
</dbReference>
<dbReference type="EMBL" id="JAAXLS010000063">
    <property type="protein sequence ID" value="NKQ58700.1"/>
    <property type="molecule type" value="Genomic_DNA"/>
</dbReference>
<sequence>MGTRFPRRTMLAAGAAGLATVGLTSVNSTAAATPPTVSKEYFGQADGKAVYRYTLSSARGMRVRILSYGGIIQTLEVPDKRGRQANVVLGFPTLADYVAKNSPAAGGGVYFGALIGRYANRIAKGQFTVDGQTYHVPINNNGNSLHGGVSGFNSKVWDVAELPDGLRLSLTSPDGDQGYPGALHAIVTYTVDNQNRLRIDYEATTDKPTVVNLTNHTYWNLAGEASGDIYGQTLQIDADRYTPTDSTQIPTGELAPVRGTAFDFRRATAIGARIAESDPQLLTGQGYDHNWVLNHSGSPAVACRAADPASGRTLTVSTTEPGLQFYSGNFLDGTLVGTSGKTYRQSYGFALETQHFPDSPNHPDFPSTVLRPGQTYRSTTVFALGSS</sequence>
<dbReference type="Gene3D" id="2.70.98.10">
    <property type="match status" value="1"/>
</dbReference>
<evidence type="ECO:0000256" key="7">
    <source>
        <dbReference type="ARBA" id="ARBA00023277"/>
    </source>
</evidence>
<dbReference type="InterPro" id="IPR047215">
    <property type="entry name" value="Galactose_mutarotase-like"/>
</dbReference>
<keyword evidence="9" id="KW-0732">Signal</keyword>
<dbReference type="InterPro" id="IPR018052">
    <property type="entry name" value="Ald1_epimerase_CS"/>
</dbReference>
<keyword evidence="6 8" id="KW-0413">Isomerase</keyword>
<evidence type="ECO:0000256" key="9">
    <source>
        <dbReference type="SAM" id="SignalP"/>
    </source>
</evidence>
<organism evidence="10 11">
    <name type="scientific">Amycolatopsis acididurans</name>
    <dbReference type="NCBI Taxonomy" id="2724524"/>
    <lineage>
        <taxon>Bacteria</taxon>
        <taxon>Bacillati</taxon>
        <taxon>Actinomycetota</taxon>
        <taxon>Actinomycetes</taxon>
        <taxon>Pseudonocardiales</taxon>
        <taxon>Pseudonocardiaceae</taxon>
        <taxon>Amycolatopsis</taxon>
    </lineage>
</organism>
<reference evidence="10 11" key="1">
    <citation type="submission" date="2020-04" db="EMBL/GenBank/DDBJ databases">
        <title>Novel species.</title>
        <authorList>
            <person name="Teo W.F.A."/>
            <person name="Lipun K."/>
            <person name="Srisuk N."/>
            <person name="Duangmal K."/>
        </authorList>
    </citation>
    <scope>NUCLEOTIDE SEQUENCE [LARGE SCALE GENOMIC DNA]</scope>
    <source>
        <strain evidence="10 11">K13G38</strain>
    </source>
</reference>
<evidence type="ECO:0000256" key="4">
    <source>
        <dbReference type="ARBA" id="ARBA00013185"/>
    </source>
</evidence>
<dbReference type="SUPFAM" id="SSF74650">
    <property type="entry name" value="Galactose mutarotase-like"/>
    <property type="match status" value="1"/>
</dbReference>
<dbReference type="EC" id="5.1.3.3" evidence="4 8"/>
<evidence type="ECO:0000256" key="1">
    <source>
        <dbReference type="ARBA" id="ARBA00001614"/>
    </source>
</evidence>
<dbReference type="CDD" id="cd09019">
    <property type="entry name" value="galactose_mutarotase_like"/>
    <property type="match status" value="1"/>
</dbReference>
<comment type="similarity">
    <text evidence="3 8">Belongs to the aldose epimerase family.</text>
</comment>
<dbReference type="InterPro" id="IPR006311">
    <property type="entry name" value="TAT_signal"/>
</dbReference>
<gene>
    <name evidence="10" type="ORF">HFP15_38235</name>
</gene>
<keyword evidence="7 8" id="KW-0119">Carbohydrate metabolism</keyword>
<name>A0ABX1JIM7_9PSEU</name>
<keyword evidence="11" id="KW-1185">Reference proteome</keyword>
<dbReference type="Pfam" id="PF01263">
    <property type="entry name" value="Aldose_epim"/>
    <property type="match status" value="1"/>
</dbReference>
<comment type="caution">
    <text evidence="10">The sequence shown here is derived from an EMBL/GenBank/DDBJ whole genome shotgun (WGS) entry which is preliminary data.</text>
</comment>
<dbReference type="PROSITE" id="PS51318">
    <property type="entry name" value="TAT"/>
    <property type="match status" value="1"/>
</dbReference>
<accession>A0ABX1JIM7</accession>
<evidence type="ECO:0000256" key="8">
    <source>
        <dbReference type="PIRNR" id="PIRNR005096"/>
    </source>
</evidence>
<evidence type="ECO:0000256" key="3">
    <source>
        <dbReference type="ARBA" id="ARBA00006206"/>
    </source>
</evidence>
<feature type="chain" id="PRO_5046954401" description="Aldose 1-epimerase" evidence="9">
    <location>
        <begin position="31"/>
        <end position="387"/>
    </location>
</feature>
<protein>
    <recommendedName>
        <fullName evidence="5 8">Aldose 1-epimerase</fullName>
        <ecNumber evidence="4 8">5.1.3.3</ecNumber>
    </recommendedName>
</protein>
<dbReference type="PANTHER" id="PTHR10091">
    <property type="entry name" value="ALDOSE-1-EPIMERASE"/>
    <property type="match status" value="1"/>
</dbReference>
<evidence type="ECO:0000256" key="2">
    <source>
        <dbReference type="ARBA" id="ARBA00005028"/>
    </source>
</evidence>
<dbReference type="InterPro" id="IPR014718">
    <property type="entry name" value="GH-type_carb-bd"/>
</dbReference>
<comment type="catalytic activity">
    <reaction evidence="1 8">
        <text>alpha-D-glucose = beta-D-glucose</text>
        <dbReference type="Rhea" id="RHEA:10264"/>
        <dbReference type="ChEBI" id="CHEBI:15903"/>
        <dbReference type="ChEBI" id="CHEBI:17925"/>
        <dbReference type="EC" id="5.1.3.3"/>
    </reaction>
</comment>
<evidence type="ECO:0000313" key="11">
    <source>
        <dbReference type="Proteomes" id="UP000715441"/>
    </source>
</evidence>
<comment type="pathway">
    <text evidence="2 8">Carbohydrate metabolism; hexose metabolism.</text>
</comment>
<feature type="signal peptide" evidence="9">
    <location>
        <begin position="1"/>
        <end position="30"/>
    </location>
</feature>
<evidence type="ECO:0000313" key="10">
    <source>
        <dbReference type="EMBL" id="NKQ58700.1"/>
    </source>
</evidence>
<dbReference type="PANTHER" id="PTHR10091:SF0">
    <property type="entry name" value="GALACTOSE MUTAROTASE"/>
    <property type="match status" value="1"/>
</dbReference>
<dbReference type="NCBIfam" id="NF008277">
    <property type="entry name" value="PRK11055.1"/>
    <property type="match status" value="1"/>
</dbReference>
<dbReference type="InterPro" id="IPR011013">
    <property type="entry name" value="Gal_mutarotase_sf_dom"/>
</dbReference>
<proteinExistence type="inferred from homology"/>
<dbReference type="InterPro" id="IPR015443">
    <property type="entry name" value="Aldose_1-epimerase"/>
</dbReference>
<dbReference type="Proteomes" id="UP000715441">
    <property type="component" value="Unassembled WGS sequence"/>
</dbReference>
<dbReference type="PROSITE" id="PS00545">
    <property type="entry name" value="ALDOSE_1_EPIMERASE"/>
    <property type="match status" value="1"/>
</dbReference>